<organism evidence="1 2">
    <name type="scientific">Falsochrobactrum ovis</name>
    <dbReference type="NCBI Taxonomy" id="1293442"/>
    <lineage>
        <taxon>Bacteria</taxon>
        <taxon>Pseudomonadati</taxon>
        <taxon>Pseudomonadota</taxon>
        <taxon>Alphaproteobacteria</taxon>
        <taxon>Hyphomicrobiales</taxon>
        <taxon>Brucellaceae</taxon>
        <taxon>Falsochrobactrum</taxon>
    </lineage>
</organism>
<dbReference type="Pfam" id="PF11964">
    <property type="entry name" value="SpoIIAA-like"/>
    <property type="match status" value="1"/>
</dbReference>
<dbReference type="EMBL" id="QLMK01000002">
    <property type="protein sequence ID" value="RAK32178.1"/>
    <property type="molecule type" value="Genomic_DNA"/>
</dbReference>
<protein>
    <submittedName>
        <fullName evidence="1">SpoIIAA-like protein</fullName>
    </submittedName>
</protein>
<sequence length="132" mass="15254">MRNENIPVVRRIPTDREDVFAFAIEGHLDDASLENLYGLLNAAYADHEEIDLLIRLSGYDGVDWSSAFSQSMVSLREKSLRQLRRYAIIGGPVWLQTSVTLLRPFLTIDIRTFEIDEEAEAWQWLETTPIDR</sequence>
<dbReference type="AlphaFoldDB" id="A0A364JY06"/>
<name>A0A364JY06_9HYPH</name>
<dbReference type="SUPFAM" id="SSF52091">
    <property type="entry name" value="SpoIIaa-like"/>
    <property type="match status" value="1"/>
</dbReference>
<keyword evidence="2" id="KW-1185">Reference proteome</keyword>
<dbReference type="OrthoDB" id="5457369at2"/>
<dbReference type="Gene3D" id="3.40.50.10600">
    <property type="entry name" value="SpoIIaa-like domains"/>
    <property type="match status" value="1"/>
</dbReference>
<dbReference type="InterPro" id="IPR036513">
    <property type="entry name" value="STAS_dom_sf"/>
</dbReference>
<dbReference type="RefSeq" id="WP_111574426.1">
    <property type="nucleotide sequence ID" value="NZ_JBHEEY010000003.1"/>
</dbReference>
<dbReference type="InterPro" id="IPR021866">
    <property type="entry name" value="SpoIIAA-like"/>
</dbReference>
<comment type="caution">
    <text evidence="1">The sequence shown here is derived from an EMBL/GenBank/DDBJ whole genome shotgun (WGS) entry which is preliminary data.</text>
</comment>
<dbReference type="InterPro" id="IPR038396">
    <property type="entry name" value="SpoIIAA-like_sf"/>
</dbReference>
<evidence type="ECO:0000313" key="2">
    <source>
        <dbReference type="Proteomes" id="UP000249453"/>
    </source>
</evidence>
<evidence type="ECO:0000313" key="1">
    <source>
        <dbReference type="EMBL" id="RAK32178.1"/>
    </source>
</evidence>
<dbReference type="Proteomes" id="UP000249453">
    <property type="component" value="Unassembled WGS sequence"/>
</dbReference>
<gene>
    <name evidence="1" type="ORF">C7374_102176</name>
</gene>
<accession>A0A364JY06</accession>
<reference evidence="1 2" key="1">
    <citation type="submission" date="2018-06" db="EMBL/GenBank/DDBJ databases">
        <title>Genomic Encyclopedia of Type Strains, Phase IV (KMG-IV): sequencing the most valuable type-strain genomes for metagenomic binning, comparative biology and taxonomic classification.</title>
        <authorList>
            <person name="Goeker M."/>
        </authorList>
    </citation>
    <scope>NUCLEOTIDE SEQUENCE [LARGE SCALE GENOMIC DNA]</scope>
    <source>
        <strain evidence="1 2">DSM 26720</strain>
    </source>
</reference>
<proteinExistence type="predicted"/>